<organism evidence="4 5">
    <name type="scientific">Berkelbacteria bacterium GW2011_GWA2_38_9</name>
    <dbReference type="NCBI Taxonomy" id="1618334"/>
    <lineage>
        <taxon>Bacteria</taxon>
        <taxon>Candidatus Berkelbacteria</taxon>
    </lineage>
</organism>
<gene>
    <name evidence="4" type="ORF">UT11_C0052G0004</name>
</gene>
<keyword evidence="4" id="KW-0808">Transferase</keyword>
<proteinExistence type="predicted"/>
<dbReference type="GO" id="GO:0016301">
    <property type="term" value="F:kinase activity"/>
    <property type="evidence" value="ECO:0007669"/>
    <property type="project" value="UniProtKB-KW"/>
</dbReference>
<dbReference type="GO" id="GO:0000160">
    <property type="term" value="P:phosphorelay signal transduction system"/>
    <property type="evidence" value="ECO:0007669"/>
    <property type="project" value="InterPro"/>
</dbReference>
<evidence type="ECO:0000256" key="1">
    <source>
        <dbReference type="ARBA" id="ARBA00022553"/>
    </source>
</evidence>
<dbReference type="PANTHER" id="PTHR44591:SF3">
    <property type="entry name" value="RESPONSE REGULATORY DOMAIN-CONTAINING PROTEIN"/>
    <property type="match status" value="1"/>
</dbReference>
<keyword evidence="4" id="KW-0418">Kinase</keyword>
<comment type="caution">
    <text evidence="4">The sequence shown here is derived from an EMBL/GenBank/DDBJ whole genome shotgun (WGS) entry which is preliminary data.</text>
</comment>
<evidence type="ECO:0000256" key="2">
    <source>
        <dbReference type="PROSITE-ProRule" id="PRU00169"/>
    </source>
</evidence>
<evidence type="ECO:0000313" key="4">
    <source>
        <dbReference type="EMBL" id="KKQ87466.1"/>
    </source>
</evidence>
<evidence type="ECO:0000313" key="5">
    <source>
        <dbReference type="Proteomes" id="UP000033934"/>
    </source>
</evidence>
<dbReference type="Proteomes" id="UP000033934">
    <property type="component" value="Unassembled WGS sequence"/>
</dbReference>
<reference evidence="4 5" key="1">
    <citation type="journal article" date="2015" name="Nature">
        <title>rRNA introns, odd ribosomes, and small enigmatic genomes across a large radiation of phyla.</title>
        <authorList>
            <person name="Brown C.T."/>
            <person name="Hug L.A."/>
            <person name="Thomas B.C."/>
            <person name="Sharon I."/>
            <person name="Castelle C.J."/>
            <person name="Singh A."/>
            <person name="Wilkins M.J."/>
            <person name="Williams K.H."/>
            <person name="Banfield J.F."/>
        </authorList>
    </citation>
    <scope>NUCLEOTIDE SEQUENCE [LARGE SCALE GENOMIC DNA]</scope>
</reference>
<protein>
    <submittedName>
        <fullName evidence="4">PAS/PAC sensor hybrid histidine kinase</fullName>
    </submittedName>
</protein>
<dbReference type="SUPFAM" id="SSF52172">
    <property type="entry name" value="CheY-like"/>
    <property type="match status" value="1"/>
</dbReference>
<feature type="domain" description="Response regulatory" evidence="3">
    <location>
        <begin position="7"/>
        <end position="123"/>
    </location>
</feature>
<sequence length="127" mass="14209">MPEIGTTILLAEDDLTLGEMYAERLHQEGFSVVHAKDGQEALDLIETTRPAAIILDIMMPKMNGLDVLKTFKDNPEYTDIPVIIVTALVQEIERVKELLGPKDMYLIKSEVMPGDIIEKIKSIVEAE</sequence>
<dbReference type="InterPro" id="IPR050595">
    <property type="entry name" value="Bact_response_regulator"/>
</dbReference>
<accession>A0A0G0PDV1</accession>
<dbReference type="Pfam" id="PF00072">
    <property type="entry name" value="Response_reg"/>
    <property type="match status" value="1"/>
</dbReference>
<dbReference type="SMART" id="SM00448">
    <property type="entry name" value="REC"/>
    <property type="match status" value="1"/>
</dbReference>
<dbReference type="InterPro" id="IPR011006">
    <property type="entry name" value="CheY-like_superfamily"/>
</dbReference>
<dbReference type="InterPro" id="IPR001789">
    <property type="entry name" value="Sig_transdc_resp-reg_receiver"/>
</dbReference>
<evidence type="ECO:0000259" key="3">
    <source>
        <dbReference type="PROSITE" id="PS50110"/>
    </source>
</evidence>
<name>A0A0G0PDV1_9BACT</name>
<dbReference type="CDD" id="cd17574">
    <property type="entry name" value="REC_OmpR"/>
    <property type="match status" value="1"/>
</dbReference>
<feature type="modified residue" description="4-aspartylphosphate" evidence="2">
    <location>
        <position position="56"/>
    </location>
</feature>
<dbReference type="EMBL" id="LBVO01000052">
    <property type="protein sequence ID" value="KKQ87466.1"/>
    <property type="molecule type" value="Genomic_DNA"/>
</dbReference>
<dbReference type="AlphaFoldDB" id="A0A0G0PDV1"/>
<keyword evidence="1 2" id="KW-0597">Phosphoprotein</keyword>
<dbReference type="PANTHER" id="PTHR44591">
    <property type="entry name" value="STRESS RESPONSE REGULATOR PROTEIN 1"/>
    <property type="match status" value="1"/>
</dbReference>
<dbReference type="PROSITE" id="PS50110">
    <property type="entry name" value="RESPONSE_REGULATORY"/>
    <property type="match status" value="1"/>
</dbReference>
<dbReference type="Gene3D" id="3.40.50.2300">
    <property type="match status" value="1"/>
</dbReference>